<evidence type="ECO:0000313" key="2">
    <source>
        <dbReference type="Proteomes" id="UP000822476"/>
    </source>
</evidence>
<comment type="caution">
    <text evidence="1">The sequence shown here is derived from an EMBL/GenBank/DDBJ whole genome shotgun (WGS) entry which is preliminary data.</text>
</comment>
<dbReference type="Proteomes" id="UP000822476">
    <property type="component" value="Unassembled WGS sequence"/>
</dbReference>
<sequence length="268" mass="29978">MYPEPPPPHLPRPTMFHCPQRSPIAGQSTVRLPAFHDAPPLLLLKETAVYSTFCATRSEILSHFPPRVTTNTSSSKSVNTRKAGFDSLQSDKTTILDLVRGIVSILSTVTSQLQALETHMTRSFPPPTTSIPAIMPALLRSPARTQEELDEREAELANPQVAEYATSGQLVICCPWSWSKMPSLASRGTPTFLAKSCWYTCYVGTEMRAIEWVVAQNVLRSHQNQRMSTCMPNSDFTFENIPVVPKYPSKPHEHNETEFLISLHVFIL</sequence>
<organism evidence="1 2">
    <name type="scientific">Paragonimus skrjabini miyazakii</name>
    <dbReference type="NCBI Taxonomy" id="59628"/>
    <lineage>
        <taxon>Eukaryota</taxon>
        <taxon>Metazoa</taxon>
        <taxon>Spiralia</taxon>
        <taxon>Lophotrochozoa</taxon>
        <taxon>Platyhelminthes</taxon>
        <taxon>Trematoda</taxon>
        <taxon>Digenea</taxon>
        <taxon>Plagiorchiida</taxon>
        <taxon>Troglotremata</taxon>
        <taxon>Troglotrematidae</taxon>
        <taxon>Paragonimus</taxon>
    </lineage>
</organism>
<proteinExistence type="predicted"/>
<dbReference type="AlphaFoldDB" id="A0A8S9YEZ2"/>
<name>A0A8S9YEZ2_9TREM</name>
<evidence type="ECO:0000313" key="1">
    <source>
        <dbReference type="EMBL" id="KAF7239416.1"/>
    </source>
</evidence>
<accession>A0A8S9YEZ2</accession>
<protein>
    <submittedName>
        <fullName evidence="1">Uncharacterized protein</fullName>
    </submittedName>
</protein>
<reference evidence="1" key="1">
    <citation type="submission" date="2019-07" db="EMBL/GenBank/DDBJ databases">
        <title>Annotation for the trematode Paragonimus miyazaki's.</title>
        <authorList>
            <person name="Choi Y.-J."/>
        </authorList>
    </citation>
    <scope>NUCLEOTIDE SEQUENCE</scope>
    <source>
        <strain evidence="1">Japan</strain>
    </source>
</reference>
<dbReference type="EMBL" id="JTDE01007381">
    <property type="protein sequence ID" value="KAF7239416.1"/>
    <property type="molecule type" value="Genomic_DNA"/>
</dbReference>
<gene>
    <name evidence="1" type="ORF">EG68_10706</name>
</gene>
<keyword evidence="2" id="KW-1185">Reference proteome</keyword>